<sequence length="138" mass="16151">MFIMKSLVAFIVFGLIALAVIAIIVINVMYHNMKRMRENVEDFIYRRGRSRYEAKEKNPFGDDYFKSARTVKRTTRTTYRDKDGNVHVETTYSDDSGKNKTTRRTTTSGNVTIIDERPADKKIFEKGDDEYVEFEEVK</sequence>
<keyword evidence="2" id="KW-0472">Membrane</keyword>
<dbReference type="EMBL" id="SUYC01000006">
    <property type="protein sequence ID" value="MBE6270661.1"/>
    <property type="molecule type" value="Genomic_DNA"/>
</dbReference>
<evidence type="ECO:0000256" key="1">
    <source>
        <dbReference type="SAM" id="MobiDB-lite"/>
    </source>
</evidence>
<feature type="transmembrane region" description="Helical" evidence="2">
    <location>
        <begin position="6"/>
        <end position="30"/>
    </location>
</feature>
<dbReference type="AlphaFoldDB" id="A0A9D5S9C6"/>
<organism evidence="3 4">
    <name type="scientific">Xylanibacter ruminicola</name>
    <name type="common">Prevotella ruminicola</name>
    <dbReference type="NCBI Taxonomy" id="839"/>
    <lineage>
        <taxon>Bacteria</taxon>
        <taxon>Pseudomonadati</taxon>
        <taxon>Bacteroidota</taxon>
        <taxon>Bacteroidia</taxon>
        <taxon>Bacteroidales</taxon>
        <taxon>Prevotellaceae</taxon>
        <taxon>Xylanibacter</taxon>
    </lineage>
</organism>
<proteinExistence type="predicted"/>
<reference evidence="3" key="1">
    <citation type="submission" date="2019-04" db="EMBL/GenBank/DDBJ databases">
        <title>Evolution of Biomass-Degrading Anaerobic Consortia Revealed by Metagenomics.</title>
        <authorList>
            <person name="Peng X."/>
        </authorList>
    </citation>
    <scope>NUCLEOTIDE SEQUENCE</scope>
    <source>
        <strain evidence="3">SIG140</strain>
    </source>
</reference>
<dbReference type="InterPro" id="IPR032272">
    <property type="entry name" value="DUF4834"/>
</dbReference>
<dbReference type="Pfam" id="PF16118">
    <property type="entry name" value="DUF4834"/>
    <property type="match status" value="1"/>
</dbReference>
<feature type="region of interest" description="Disordered" evidence="1">
    <location>
        <begin position="82"/>
        <end position="109"/>
    </location>
</feature>
<accession>A0A9D5S9C6</accession>
<protein>
    <submittedName>
        <fullName evidence="3">DUF4834 family protein</fullName>
    </submittedName>
</protein>
<gene>
    <name evidence="3" type="ORF">E7101_06885</name>
</gene>
<keyword evidence="2" id="KW-1133">Transmembrane helix</keyword>
<comment type="caution">
    <text evidence="3">The sequence shown here is derived from an EMBL/GenBank/DDBJ whole genome shotgun (WGS) entry which is preliminary data.</text>
</comment>
<evidence type="ECO:0000256" key="2">
    <source>
        <dbReference type="SAM" id="Phobius"/>
    </source>
</evidence>
<evidence type="ECO:0000313" key="4">
    <source>
        <dbReference type="Proteomes" id="UP000806522"/>
    </source>
</evidence>
<evidence type="ECO:0000313" key="3">
    <source>
        <dbReference type="EMBL" id="MBE6270661.1"/>
    </source>
</evidence>
<dbReference type="Proteomes" id="UP000806522">
    <property type="component" value="Unassembled WGS sequence"/>
</dbReference>
<keyword evidence="2" id="KW-0812">Transmembrane</keyword>
<name>A0A9D5S9C6_XYLRU</name>